<keyword evidence="2" id="KW-1185">Reference proteome</keyword>
<evidence type="ECO:0000313" key="2">
    <source>
        <dbReference type="Proteomes" id="UP001642464"/>
    </source>
</evidence>
<dbReference type="GO" id="GO:0016787">
    <property type="term" value="F:hydrolase activity"/>
    <property type="evidence" value="ECO:0007669"/>
    <property type="project" value="UniProtKB-KW"/>
</dbReference>
<proteinExistence type="predicted"/>
<reference evidence="1 2" key="1">
    <citation type="submission" date="2024-02" db="EMBL/GenBank/DDBJ databases">
        <authorList>
            <person name="Chen Y."/>
            <person name="Shah S."/>
            <person name="Dougan E. K."/>
            <person name="Thang M."/>
            <person name="Chan C."/>
        </authorList>
    </citation>
    <scope>NUCLEOTIDE SEQUENCE [LARGE SCALE GENOMIC DNA]</scope>
</reference>
<dbReference type="InterPro" id="IPR029058">
    <property type="entry name" value="AB_hydrolase_fold"/>
</dbReference>
<evidence type="ECO:0000313" key="1">
    <source>
        <dbReference type="EMBL" id="CAK9015091.1"/>
    </source>
</evidence>
<dbReference type="SUPFAM" id="SSF51556">
    <property type="entry name" value="Metallo-dependent hydrolases"/>
    <property type="match status" value="1"/>
</dbReference>
<dbReference type="PANTHER" id="PTHR36513">
    <property type="entry name" value="ABC TRANSMEMBRANE TYPE-1 DOMAIN-CONTAINING PROTEIN"/>
    <property type="match status" value="1"/>
</dbReference>
<dbReference type="Pfam" id="PF05990">
    <property type="entry name" value="DUF900"/>
    <property type="match status" value="1"/>
</dbReference>
<dbReference type="Gene3D" id="3.40.50.300">
    <property type="entry name" value="P-loop containing nucleotide triphosphate hydrolases"/>
    <property type="match status" value="1"/>
</dbReference>
<dbReference type="SUPFAM" id="SSF53474">
    <property type="entry name" value="alpha/beta-Hydrolases"/>
    <property type="match status" value="1"/>
</dbReference>
<dbReference type="Pfam" id="PF02367">
    <property type="entry name" value="TsaE"/>
    <property type="match status" value="1"/>
</dbReference>
<dbReference type="EMBL" id="CAXAMM010007704">
    <property type="protein sequence ID" value="CAK9015091.1"/>
    <property type="molecule type" value="Genomic_DNA"/>
</dbReference>
<name>A0ABP0JKZ8_9DINO</name>
<dbReference type="InterPro" id="IPR003442">
    <property type="entry name" value="T6A_TsaE"/>
</dbReference>
<keyword evidence="1" id="KW-0378">Hydrolase</keyword>
<dbReference type="Proteomes" id="UP001642464">
    <property type="component" value="Unassembled WGS sequence"/>
</dbReference>
<organism evidence="1 2">
    <name type="scientific">Durusdinium trenchii</name>
    <dbReference type="NCBI Taxonomy" id="1381693"/>
    <lineage>
        <taxon>Eukaryota</taxon>
        <taxon>Sar</taxon>
        <taxon>Alveolata</taxon>
        <taxon>Dinophyceae</taxon>
        <taxon>Suessiales</taxon>
        <taxon>Symbiodiniaceae</taxon>
        <taxon>Durusdinium</taxon>
    </lineage>
</organism>
<dbReference type="Gene3D" id="3.40.50.1820">
    <property type="entry name" value="alpha/beta hydrolase"/>
    <property type="match status" value="1"/>
</dbReference>
<protein>
    <submittedName>
        <fullName evidence="1">Alpha/beta hydrolase family protein</fullName>
    </submittedName>
</protein>
<dbReference type="InterPro" id="IPR032466">
    <property type="entry name" value="Metal_Hydrolase"/>
</dbReference>
<accession>A0ABP0JKZ8</accession>
<dbReference type="InterPro" id="IPR010297">
    <property type="entry name" value="DUF900_hydrolase"/>
</dbReference>
<gene>
    <name evidence="1" type="ORF">SCF082_LOCUS12606</name>
</gene>
<dbReference type="PANTHER" id="PTHR36513:SF1">
    <property type="entry name" value="TRANSMEMBRANE PROTEIN"/>
    <property type="match status" value="1"/>
</dbReference>
<sequence length="600" mass="66949">MSAAPADPGVKSVGPLHPAESSCSVVRVFYGTNRSETPGAFDTEEFYGSERGPLSFGSCEVSIPDRHEFGEVERPSIWTLDFVEDEDRHIVLQSVTPTDRDAFLNDLAREVDRSESHEAFVFIHGFNVSFAEAARRCAQMAYDLKFDGPPILYSWPSQGRLSEYVADMSAADASEGPLQEFMQAVAQESKARRIHVIAHSMGNRLLTNTLARIADSSPAQTPNFFNEVILAAPDVDAEVFRRDIAPRIIRASERVTIYSAEDDLALAASSRVHGAKRLGQSGLQKLTFPESSRIDVIDASGVDFSFFSLGHSTYGQELLHDIQQVMQGRAAADRGLEPDDVGSAWRVVTHGEVPEESESTIRQASQVTQSEEKTEIAAIAARRGVDSESVRSPTFTLIHEYDVSPPLYHIDAYRLRDHDEFLELGAEELLHGIADALSNFFIANTAHSMSDSLEQRLYDELEQLVLIDPHTHINPHAPASKNLADIMGYHYFTELAHSAGMPREHVEAPDITPKEKVGRLVEWLGALDNTVQVSWLIEICREFFGFQDDQITTQNWEALYDFAAERMSDPEWEKSVLTHSRLEKIFLTNDFDDPLEGFDT</sequence>
<comment type="caution">
    <text evidence="1">The sequence shown here is derived from an EMBL/GenBank/DDBJ whole genome shotgun (WGS) entry which is preliminary data.</text>
</comment>
<dbReference type="Gene3D" id="1.10.2020.10">
    <property type="entry name" value="uronate isomerase, domain 2, chain A"/>
    <property type="match status" value="1"/>
</dbReference>
<feature type="non-terminal residue" evidence="1">
    <location>
        <position position="600"/>
    </location>
</feature>
<dbReference type="InterPro" id="IPR027417">
    <property type="entry name" value="P-loop_NTPase"/>
</dbReference>